<dbReference type="AlphaFoldDB" id="A0A8H4IH94"/>
<dbReference type="GO" id="GO:0071763">
    <property type="term" value="P:nuclear membrane organization"/>
    <property type="evidence" value="ECO:0007669"/>
    <property type="project" value="TreeGrafter"/>
</dbReference>
<dbReference type="CDD" id="cd12935">
    <property type="entry name" value="LEM_like"/>
    <property type="match status" value="1"/>
</dbReference>
<name>A0A8H4IH94_9PEZI</name>
<feature type="region of interest" description="Disordered" evidence="7">
    <location>
        <begin position="279"/>
        <end position="322"/>
    </location>
</feature>
<keyword evidence="4" id="KW-1133">Transmembrane helix</keyword>
<feature type="compositionally biased region" description="Low complexity" evidence="7">
    <location>
        <begin position="117"/>
        <end position="136"/>
    </location>
</feature>
<keyword evidence="11" id="KW-1185">Reference proteome</keyword>
<dbReference type="Gene3D" id="1.10.10.1180">
    <property type="entry name" value="MAN1, winged-helix domain"/>
    <property type="match status" value="1"/>
</dbReference>
<dbReference type="InterPro" id="IPR041885">
    <property type="entry name" value="MAN1_winged_helix_dom"/>
</dbReference>
<feature type="compositionally biased region" description="Low complexity" evidence="7">
    <location>
        <begin position="144"/>
        <end position="154"/>
    </location>
</feature>
<dbReference type="Pfam" id="PF09402">
    <property type="entry name" value="MSC"/>
    <property type="match status" value="1"/>
</dbReference>
<evidence type="ECO:0000256" key="2">
    <source>
        <dbReference type="ARBA" id="ARBA00022553"/>
    </source>
</evidence>
<keyword evidence="6" id="KW-0539">Nucleus</keyword>
<dbReference type="InterPro" id="IPR044780">
    <property type="entry name" value="Heh2/Src1"/>
</dbReference>
<dbReference type="OrthoDB" id="2503928at2759"/>
<feature type="domain" description="HeH/LEM" evidence="9">
    <location>
        <begin position="13"/>
        <end position="47"/>
    </location>
</feature>
<dbReference type="GO" id="GO:0005637">
    <property type="term" value="C:nuclear inner membrane"/>
    <property type="evidence" value="ECO:0007669"/>
    <property type="project" value="UniProtKB-SubCell"/>
</dbReference>
<feature type="region of interest" description="Disordered" evidence="7">
    <location>
        <begin position="711"/>
        <end position="742"/>
    </location>
</feature>
<keyword evidence="3" id="KW-0812">Transmembrane</keyword>
<dbReference type="EMBL" id="WWBZ02000082">
    <property type="protein sequence ID" value="KAF4301101.1"/>
    <property type="molecule type" value="Genomic_DNA"/>
</dbReference>
<keyword evidence="2" id="KW-0597">Phosphoprotein</keyword>
<evidence type="ECO:0000259" key="8">
    <source>
        <dbReference type="Pfam" id="PF09402"/>
    </source>
</evidence>
<evidence type="ECO:0000313" key="11">
    <source>
        <dbReference type="Proteomes" id="UP000572817"/>
    </source>
</evidence>
<dbReference type="GO" id="GO:0003682">
    <property type="term" value="F:chromatin binding"/>
    <property type="evidence" value="ECO:0007669"/>
    <property type="project" value="InterPro"/>
</dbReference>
<accession>A0A8H4IH94</accession>
<dbReference type="PANTHER" id="PTHR47808">
    <property type="entry name" value="INNER NUCLEAR MEMBRANE PROTEIN HEH2-RELATED"/>
    <property type="match status" value="1"/>
</dbReference>
<dbReference type="GO" id="GO:0034399">
    <property type="term" value="C:nuclear periphery"/>
    <property type="evidence" value="ECO:0007669"/>
    <property type="project" value="TreeGrafter"/>
</dbReference>
<evidence type="ECO:0000313" key="10">
    <source>
        <dbReference type="EMBL" id="KAF4301101.1"/>
    </source>
</evidence>
<comment type="subcellular location">
    <subcellularLocation>
        <location evidence="1">Nucleus inner membrane</location>
    </subcellularLocation>
</comment>
<dbReference type="Proteomes" id="UP000572817">
    <property type="component" value="Unassembled WGS sequence"/>
</dbReference>
<keyword evidence="5" id="KW-0472">Membrane</keyword>
<dbReference type="InterPro" id="IPR018996">
    <property type="entry name" value="Man1/Src1-like_C"/>
</dbReference>
<sequence length="742" mass="83266">MGEYEYLSPDFDPASITVPRLRSILVAHNVKYPSSAKKPELITLFNQHVAPQAQKHLAAQSRTKRSAKGIVDVPSSRETSVTRDDSEEDELASLTPSESVRRSMRRSTRGMTEESDAPSLAPSASTRRSTRRTTASVEPDLDLTPVPRSRTSRSPSKRASTKPIRAPELEEIDEQPPPSRQSRQSTTPTVRQSRPSVPPVVKEEERNGASPFSSDNPFQSGSPAYEPRTIERERRRKTLGADYSDKRKSSSSRRKTELLSSALEDDGADIASARTYETSLARKKRDPTPASEQVEVDDVPEQTSDDEQDELDTGEEFTPEEQLELVRERAKQGRTDILPPRRNKPARQSSGALKVAPLTILVALLGGYAAWWRNEKLAVGYCGLGKDSIHLDDFEVPDYAKGIEVLLPQCEPCPPHAYCYPELKTTCESDFVMRPHPLSFGGLVPLPPTCEPDSEKARKVKAVADRAVEELRERNAKFECGDLVDEQGQHLASPEIDERELKEEISFKRRKGMSQNEFDDLWASAIGEVVDRDEVVSNVDGDYGTRKLASTSLTRISLACATRRSLRLALARHLWKLISLLAMFGAFLYTKSAWVASTATEKRAKLLASFALDQLKVQAAYHAQDRQRYPEGFISMSQLRDDILRDEFSAKRRQKLWERVQRKVEQNSNVRPSVRENRAGDVSRVWEWVGAIGAIEDGGVKQEQGRLSMGNNYGAVTKDSSEPRVQEEMTERNTWEEGRPIY</sequence>
<dbReference type="Gene3D" id="1.10.720.40">
    <property type="match status" value="1"/>
</dbReference>
<gene>
    <name evidence="10" type="ORF">GTA08_BOTSDO10595</name>
</gene>
<comment type="caution">
    <text evidence="10">The sequence shown here is derived from an EMBL/GenBank/DDBJ whole genome shotgun (WGS) entry which is preliminary data.</text>
</comment>
<evidence type="ECO:0000256" key="6">
    <source>
        <dbReference type="ARBA" id="ARBA00023242"/>
    </source>
</evidence>
<feature type="region of interest" description="Disordered" evidence="7">
    <location>
        <begin position="56"/>
        <end position="260"/>
    </location>
</feature>
<evidence type="ECO:0000256" key="7">
    <source>
        <dbReference type="SAM" id="MobiDB-lite"/>
    </source>
</evidence>
<evidence type="ECO:0008006" key="12">
    <source>
        <dbReference type="Google" id="ProtNLM"/>
    </source>
</evidence>
<dbReference type="InterPro" id="IPR025856">
    <property type="entry name" value="HeH/LEM_domain"/>
</dbReference>
<protein>
    <recommendedName>
        <fullName evidence="12">Sister chromatid separation protein</fullName>
    </recommendedName>
</protein>
<feature type="compositionally biased region" description="Acidic residues" evidence="7">
    <location>
        <begin position="294"/>
        <end position="322"/>
    </location>
</feature>
<reference evidence="10" key="1">
    <citation type="submission" date="2020-04" db="EMBL/GenBank/DDBJ databases">
        <title>Genome Assembly and Annotation of Botryosphaeria dothidea sdau 11-99, a Latent Pathogen of Apple Fruit Ring Rot in China.</title>
        <authorList>
            <person name="Yu C."/>
            <person name="Diao Y."/>
            <person name="Lu Q."/>
            <person name="Zhao J."/>
            <person name="Cui S."/>
            <person name="Peng C."/>
            <person name="He B."/>
            <person name="Liu H."/>
        </authorList>
    </citation>
    <scope>NUCLEOTIDE SEQUENCE [LARGE SCALE GENOMIC DNA]</scope>
    <source>
        <strain evidence="10">Sdau11-99</strain>
    </source>
</reference>
<evidence type="ECO:0000259" key="9">
    <source>
        <dbReference type="Pfam" id="PF12949"/>
    </source>
</evidence>
<dbReference type="Pfam" id="PF12949">
    <property type="entry name" value="HeH"/>
    <property type="match status" value="1"/>
</dbReference>
<dbReference type="InterPro" id="IPR011015">
    <property type="entry name" value="LEM/LEM-like_dom_sf"/>
</dbReference>
<evidence type="ECO:0000256" key="3">
    <source>
        <dbReference type="ARBA" id="ARBA00022692"/>
    </source>
</evidence>
<evidence type="ECO:0000256" key="5">
    <source>
        <dbReference type="ARBA" id="ARBA00023136"/>
    </source>
</evidence>
<evidence type="ECO:0000256" key="4">
    <source>
        <dbReference type="ARBA" id="ARBA00022989"/>
    </source>
</evidence>
<feature type="compositionally biased region" description="Polar residues" evidence="7">
    <location>
        <begin position="210"/>
        <end position="222"/>
    </location>
</feature>
<proteinExistence type="predicted"/>
<dbReference type="GO" id="GO:0005783">
    <property type="term" value="C:endoplasmic reticulum"/>
    <property type="evidence" value="ECO:0007669"/>
    <property type="project" value="TreeGrafter"/>
</dbReference>
<evidence type="ECO:0000256" key="1">
    <source>
        <dbReference type="ARBA" id="ARBA00004540"/>
    </source>
</evidence>
<feature type="domain" description="Man1/Src1-like C-terminal" evidence="8">
    <location>
        <begin position="360"/>
        <end position="690"/>
    </location>
</feature>
<dbReference type="PANTHER" id="PTHR47808:SF2">
    <property type="entry name" value="LEM DOMAIN-CONTAINING PROTEIN 2"/>
    <property type="match status" value="1"/>
</dbReference>
<feature type="compositionally biased region" description="Basic and acidic residues" evidence="7">
    <location>
        <begin position="719"/>
        <end position="742"/>
    </location>
</feature>
<organism evidence="10 11">
    <name type="scientific">Botryosphaeria dothidea</name>
    <dbReference type="NCBI Taxonomy" id="55169"/>
    <lineage>
        <taxon>Eukaryota</taxon>
        <taxon>Fungi</taxon>
        <taxon>Dikarya</taxon>
        <taxon>Ascomycota</taxon>
        <taxon>Pezizomycotina</taxon>
        <taxon>Dothideomycetes</taxon>
        <taxon>Dothideomycetes incertae sedis</taxon>
        <taxon>Botryosphaeriales</taxon>
        <taxon>Botryosphaeriaceae</taxon>
        <taxon>Botryosphaeria</taxon>
    </lineage>
</organism>